<evidence type="ECO:0000256" key="6">
    <source>
        <dbReference type="SAM" id="Phobius"/>
    </source>
</evidence>
<dbReference type="AlphaFoldDB" id="E4YJ04"/>
<keyword evidence="4 6" id="KW-1133">Transmembrane helix</keyword>
<evidence type="ECO:0000256" key="2">
    <source>
        <dbReference type="ARBA" id="ARBA00006772"/>
    </source>
</evidence>
<keyword evidence="3 6" id="KW-0812">Transmembrane</keyword>
<proteinExistence type="inferred from homology"/>
<evidence type="ECO:0000313" key="7">
    <source>
        <dbReference type="EMBL" id="CBY35465.1"/>
    </source>
</evidence>
<dbReference type="GO" id="GO:0005886">
    <property type="term" value="C:plasma membrane"/>
    <property type="evidence" value="ECO:0007669"/>
    <property type="project" value="TreeGrafter"/>
</dbReference>
<protein>
    <recommendedName>
        <fullName evidence="8">Citrate transporter-like domain-containing protein</fullName>
    </recommendedName>
</protein>
<keyword evidence="5 6" id="KW-0472">Membrane</keyword>
<name>E4YJ04_OIKDI</name>
<evidence type="ECO:0000256" key="4">
    <source>
        <dbReference type="ARBA" id="ARBA00022989"/>
    </source>
</evidence>
<dbReference type="PANTHER" id="PTHR10283:SF82">
    <property type="entry name" value="SOLUTE CARRIER FAMILY 13 MEMBER 2"/>
    <property type="match status" value="1"/>
</dbReference>
<gene>
    <name evidence="7" type="ORF">GSOID_T00027277001</name>
</gene>
<organism evidence="7">
    <name type="scientific">Oikopleura dioica</name>
    <name type="common">Tunicate</name>
    <dbReference type="NCBI Taxonomy" id="34765"/>
    <lineage>
        <taxon>Eukaryota</taxon>
        <taxon>Metazoa</taxon>
        <taxon>Chordata</taxon>
        <taxon>Tunicata</taxon>
        <taxon>Appendicularia</taxon>
        <taxon>Copelata</taxon>
        <taxon>Oikopleuridae</taxon>
        <taxon>Oikopleura</taxon>
    </lineage>
</organism>
<comment type="subcellular location">
    <subcellularLocation>
        <location evidence="1">Membrane</location>
        <topology evidence="1">Multi-pass membrane protein</topology>
    </subcellularLocation>
</comment>
<dbReference type="GO" id="GO:0015556">
    <property type="term" value="F:C4-dicarboxylate transmembrane transporter activity"/>
    <property type="evidence" value="ECO:0007669"/>
    <property type="project" value="UniProtKB-ARBA"/>
</dbReference>
<dbReference type="InterPro" id="IPR001898">
    <property type="entry name" value="SLC13A/DASS"/>
</dbReference>
<evidence type="ECO:0000256" key="3">
    <source>
        <dbReference type="ARBA" id="ARBA00022692"/>
    </source>
</evidence>
<dbReference type="EMBL" id="FN654630">
    <property type="protein sequence ID" value="CBY35465.1"/>
    <property type="molecule type" value="Genomic_DNA"/>
</dbReference>
<feature type="transmembrane region" description="Helical" evidence="6">
    <location>
        <begin position="32"/>
        <end position="54"/>
    </location>
</feature>
<dbReference type="Proteomes" id="UP000011014">
    <property type="component" value="Unassembled WGS sequence"/>
</dbReference>
<accession>E4YJ04</accession>
<evidence type="ECO:0000256" key="5">
    <source>
        <dbReference type="ARBA" id="ARBA00023136"/>
    </source>
</evidence>
<dbReference type="PANTHER" id="PTHR10283">
    <property type="entry name" value="SOLUTE CARRIER FAMILY 13 MEMBER"/>
    <property type="match status" value="1"/>
</dbReference>
<evidence type="ECO:0000256" key="1">
    <source>
        <dbReference type="ARBA" id="ARBA00004141"/>
    </source>
</evidence>
<feature type="transmembrane region" description="Helical" evidence="6">
    <location>
        <begin position="75"/>
        <end position="99"/>
    </location>
</feature>
<comment type="similarity">
    <text evidence="2">Belongs to the SLC13A/DASS transporter (TC 2.A.47) family. NADC subfamily.</text>
</comment>
<dbReference type="GO" id="GO:0005310">
    <property type="term" value="F:dicarboxylic acid transmembrane transporter activity"/>
    <property type="evidence" value="ECO:0007669"/>
    <property type="project" value="UniProtKB-ARBA"/>
</dbReference>
<evidence type="ECO:0008006" key="8">
    <source>
        <dbReference type="Google" id="ProtNLM"/>
    </source>
</evidence>
<reference evidence="7" key="1">
    <citation type="journal article" date="2010" name="Science">
        <title>Plasticity of animal genome architecture unmasked by rapid evolution of a pelagic tunicate.</title>
        <authorList>
            <person name="Denoeud F."/>
            <person name="Henriet S."/>
            <person name="Mungpakdee S."/>
            <person name="Aury J.M."/>
            <person name="Da Silva C."/>
            <person name="Brinkmann H."/>
            <person name="Mikhaleva J."/>
            <person name="Olsen L.C."/>
            <person name="Jubin C."/>
            <person name="Canestro C."/>
            <person name="Bouquet J.M."/>
            <person name="Danks G."/>
            <person name="Poulain J."/>
            <person name="Campsteijn C."/>
            <person name="Adamski M."/>
            <person name="Cross I."/>
            <person name="Yadetie F."/>
            <person name="Muffato M."/>
            <person name="Louis A."/>
            <person name="Butcher S."/>
            <person name="Tsagkogeorga G."/>
            <person name="Konrad A."/>
            <person name="Singh S."/>
            <person name="Jensen M.F."/>
            <person name="Cong E.H."/>
            <person name="Eikeseth-Otteraa H."/>
            <person name="Noel B."/>
            <person name="Anthouard V."/>
            <person name="Porcel B.M."/>
            <person name="Kachouri-Lafond R."/>
            <person name="Nishino A."/>
            <person name="Ugolini M."/>
            <person name="Chourrout P."/>
            <person name="Nishida H."/>
            <person name="Aasland R."/>
            <person name="Huzurbazar S."/>
            <person name="Westhof E."/>
            <person name="Delsuc F."/>
            <person name="Lehrach H."/>
            <person name="Reinhardt R."/>
            <person name="Weissenbach J."/>
            <person name="Roy S.W."/>
            <person name="Artiguenave F."/>
            <person name="Postlethwait J.H."/>
            <person name="Manak J.R."/>
            <person name="Thompson E.M."/>
            <person name="Jaillon O."/>
            <person name="Du Pasquier L."/>
            <person name="Boudinot P."/>
            <person name="Liberles D.A."/>
            <person name="Volff J.N."/>
            <person name="Philippe H."/>
            <person name="Lenhard B."/>
            <person name="Roest Crollius H."/>
            <person name="Wincker P."/>
            <person name="Chourrout D."/>
        </authorList>
    </citation>
    <scope>NUCLEOTIDE SEQUENCE [LARGE SCALE GENOMIC DNA]</scope>
</reference>
<dbReference type="Pfam" id="PF00939">
    <property type="entry name" value="Na_sulph_symp"/>
    <property type="match status" value="1"/>
</dbReference>
<dbReference type="GO" id="GO:0015370">
    <property type="term" value="F:solute:sodium symporter activity"/>
    <property type="evidence" value="ECO:0007669"/>
    <property type="project" value="UniProtKB-ARBA"/>
</dbReference>
<sequence>MLISFVTGFTSNTSTASVFLPILMSLAQSIDVNPLVLCIPATMACSFAFLLPIATPPNAIAFSYGALKSFDMVRAGFLMNIICVTVSAIFLPIIAYPTYGLGVYPEWAMNAEQLANLALNATMQNGS</sequence>